<accession>A0A4R5DMF0</accession>
<protein>
    <submittedName>
        <fullName evidence="1">Uncharacterized protein</fullName>
    </submittedName>
</protein>
<dbReference type="RefSeq" id="WP_131958715.1">
    <property type="nucleotide sequence ID" value="NZ_SMFL01000004.1"/>
</dbReference>
<dbReference type="AlphaFoldDB" id="A0A4R5DMF0"/>
<evidence type="ECO:0000313" key="2">
    <source>
        <dbReference type="Proteomes" id="UP000294850"/>
    </source>
</evidence>
<evidence type="ECO:0000313" key="1">
    <source>
        <dbReference type="EMBL" id="TDE15452.1"/>
    </source>
</evidence>
<dbReference type="Proteomes" id="UP000294850">
    <property type="component" value="Unassembled WGS sequence"/>
</dbReference>
<comment type="caution">
    <text evidence="1">The sequence shown here is derived from an EMBL/GenBank/DDBJ whole genome shotgun (WGS) entry which is preliminary data.</text>
</comment>
<gene>
    <name evidence="1" type="ORF">E0F88_13145</name>
</gene>
<dbReference type="EMBL" id="SMFL01000004">
    <property type="protein sequence ID" value="TDE15452.1"/>
    <property type="molecule type" value="Genomic_DNA"/>
</dbReference>
<reference evidence="1 2" key="1">
    <citation type="submission" date="2019-03" db="EMBL/GenBank/DDBJ databases">
        <title>Dyadobacter AR-3-6 sp. nov., isolated from arctic soil.</title>
        <authorList>
            <person name="Chaudhary D.K."/>
        </authorList>
    </citation>
    <scope>NUCLEOTIDE SEQUENCE [LARGE SCALE GENOMIC DNA]</scope>
    <source>
        <strain evidence="1 2">AR-3-6</strain>
    </source>
</reference>
<dbReference type="OrthoDB" id="964347at2"/>
<proteinExistence type="predicted"/>
<organism evidence="1 2">
    <name type="scientific">Dyadobacter psychrotolerans</name>
    <dbReference type="NCBI Taxonomy" id="2541721"/>
    <lineage>
        <taxon>Bacteria</taxon>
        <taxon>Pseudomonadati</taxon>
        <taxon>Bacteroidota</taxon>
        <taxon>Cytophagia</taxon>
        <taxon>Cytophagales</taxon>
        <taxon>Spirosomataceae</taxon>
        <taxon>Dyadobacter</taxon>
    </lineage>
</organism>
<sequence length="80" mass="9457">MRLTWTFYPKYEKAITLSVLYLPRIDKTGEWGFLHVESNQAWVSWDCFKCFERGDVKMKKDAFARLKKVSSAENFNGQLT</sequence>
<keyword evidence="2" id="KW-1185">Reference proteome</keyword>
<name>A0A4R5DMF0_9BACT</name>